<gene>
    <name evidence="7" type="ORF">BSTOLATCC_MIC29803</name>
</gene>
<dbReference type="GO" id="GO:0016567">
    <property type="term" value="P:protein ubiquitination"/>
    <property type="evidence" value="ECO:0007669"/>
    <property type="project" value="TreeGrafter"/>
</dbReference>
<proteinExistence type="predicted"/>
<accession>A0AAU9JD13</accession>
<dbReference type="GO" id="GO:0031464">
    <property type="term" value="C:Cul4A-RING E3 ubiquitin ligase complex"/>
    <property type="evidence" value="ECO:0007669"/>
    <property type="project" value="TreeGrafter"/>
</dbReference>
<evidence type="ECO:0008006" key="9">
    <source>
        <dbReference type="Google" id="ProtNLM"/>
    </source>
</evidence>
<feature type="transmembrane region" description="Helical" evidence="5">
    <location>
        <begin position="117"/>
        <end position="136"/>
    </location>
</feature>
<sequence length="476" mass="51840">MKAILALLLIYFQIVISQQCVDSSDCDVNQQCIDGICENLLYKSDKCERDKDCKSYQKCEDGECKHKDLIPIQGIEIVGSIFTVIIIGLSNTAGIGGGPLNTMILQSFFNFDTYKSIAYTQVAIFGGSLMTIGLKIPSRHPKKDKPLIDYELVAFLIAPLLAGTSIGVIFHTIFPDWLTIGLLVALLLYLSYSITKKGILSFKKETAISKNALAIDPMIEDKKLETSVLDKDVTEDDKNPALELILESEKKIVPPSSVATIALIYLVVLVASFMKGGKGMDSIIGITQCGVGYWIFLIFYFIILMLITYHMGNGLVMATQKKIDAGYDFDEYDVKWNKKSASIIAAVSLIAGIAAGALGIGGGLIMNPFLLYLGNRPEVSTACSNLMILFSSSISFFQYSIGGIIGISYGLWLFFISLGGSALGFFVIKKIMQKVGRPSIIILVLAFMIIASLIGISVNGVIAIIEEERYGFAGIC</sequence>
<evidence type="ECO:0000256" key="6">
    <source>
        <dbReference type="SAM" id="SignalP"/>
    </source>
</evidence>
<feature type="chain" id="PRO_5043325397" description="Sulfite exporter TauE/SafE family protein" evidence="6">
    <location>
        <begin position="18"/>
        <end position="476"/>
    </location>
</feature>
<dbReference type="InterPro" id="IPR002781">
    <property type="entry name" value="TM_pro_TauE-like"/>
</dbReference>
<dbReference type="AlphaFoldDB" id="A0AAU9JD13"/>
<feature type="transmembrane region" description="Helical" evidence="5">
    <location>
        <begin position="343"/>
        <end position="366"/>
    </location>
</feature>
<dbReference type="Proteomes" id="UP001162131">
    <property type="component" value="Unassembled WGS sequence"/>
</dbReference>
<evidence type="ECO:0000256" key="5">
    <source>
        <dbReference type="SAM" id="Phobius"/>
    </source>
</evidence>
<dbReference type="EMBL" id="CAJZBQ010000029">
    <property type="protein sequence ID" value="CAG9321898.1"/>
    <property type="molecule type" value="Genomic_DNA"/>
</dbReference>
<dbReference type="GO" id="GO:0016020">
    <property type="term" value="C:membrane"/>
    <property type="evidence" value="ECO:0007669"/>
    <property type="project" value="UniProtKB-SubCell"/>
</dbReference>
<evidence type="ECO:0000256" key="4">
    <source>
        <dbReference type="ARBA" id="ARBA00023136"/>
    </source>
</evidence>
<feature type="transmembrane region" description="Helical" evidence="5">
    <location>
        <begin position="148"/>
        <end position="171"/>
    </location>
</feature>
<keyword evidence="8" id="KW-1185">Reference proteome</keyword>
<feature type="transmembrane region" description="Helical" evidence="5">
    <location>
        <begin position="396"/>
        <end position="428"/>
    </location>
</feature>
<comment type="subcellular location">
    <subcellularLocation>
        <location evidence="1">Membrane</location>
        <topology evidence="1">Multi-pass membrane protein</topology>
    </subcellularLocation>
</comment>
<dbReference type="PANTHER" id="PTHR14255:SF3">
    <property type="entry name" value="SULFITE EXPORTER TAUE_SAFE FAMILY PROTEIN 5-RELATED"/>
    <property type="match status" value="1"/>
</dbReference>
<evidence type="ECO:0000256" key="2">
    <source>
        <dbReference type="ARBA" id="ARBA00022692"/>
    </source>
</evidence>
<evidence type="ECO:0000256" key="3">
    <source>
        <dbReference type="ARBA" id="ARBA00022989"/>
    </source>
</evidence>
<feature type="transmembrane region" description="Helical" evidence="5">
    <location>
        <begin position="293"/>
        <end position="312"/>
    </location>
</feature>
<evidence type="ECO:0000313" key="8">
    <source>
        <dbReference type="Proteomes" id="UP001162131"/>
    </source>
</evidence>
<keyword evidence="4 5" id="KW-0472">Membrane</keyword>
<evidence type="ECO:0000313" key="7">
    <source>
        <dbReference type="EMBL" id="CAG9321898.1"/>
    </source>
</evidence>
<keyword evidence="3 5" id="KW-1133">Transmembrane helix</keyword>
<keyword evidence="2 5" id="KW-0812">Transmembrane</keyword>
<evidence type="ECO:0000256" key="1">
    <source>
        <dbReference type="ARBA" id="ARBA00004141"/>
    </source>
</evidence>
<keyword evidence="6" id="KW-0732">Signal</keyword>
<dbReference type="PANTHER" id="PTHR14255">
    <property type="entry name" value="CEREBLON"/>
    <property type="match status" value="1"/>
</dbReference>
<feature type="transmembrane region" description="Helical" evidence="5">
    <location>
        <begin position="440"/>
        <end position="465"/>
    </location>
</feature>
<organism evidence="7 8">
    <name type="scientific">Blepharisma stoltei</name>
    <dbReference type="NCBI Taxonomy" id="1481888"/>
    <lineage>
        <taxon>Eukaryota</taxon>
        <taxon>Sar</taxon>
        <taxon>Alveolata</taxon>
        <taxon>Ciliophora</taxon>
        <taxon>Postciliodesmatophora</taxon>
        <taxon>Heterotrichea</taxon>
        <taxon>Heterotrichida</taxon>
        <taxon>Blepharismidae</taxon>
        <taxon>Blepharisma</taxon>
    </lineage>
</organism>
<reference evidence="7" key="1">
    <citation type="submission" date="2021-09" db="EMBL/GenBank/DDBJ databases">
        <authorList>
            <consortium name="AG Swart"/>
            <person name="Singh M."/>
            <person name="Singh A."/>
            <person name="Seah K."/>
            <person name="Emmerich C."/>
        </authorList>
    </citation>
    <scope>NUCLEOTIDE SEQUENCE</scope>
    <source>
        <strain evidence="7">ATCC30299</strain>
    </source>
</reference>
<protein>
    <recommendedName>
        <fullName evidence="9">Sulfite exporter TauE/SafE family protein</fullName>
    </recommendedName>
</protein>
<feature type="transmembrane region" description="Helical" evidence="5">
    <location>
        <begin position="252"/>
        <end position="273"/>
    </location>
</feature>
<comment type="caution">
    <text evidence="7">The sequence shown here is derived from an EMBL/GenBank/DDBJ whole genome shotgun (WGS) entry which is preliminary data.</text>
</comment>
<name>A0AAU9JD13_9CILI</name>
<feature type="transmembrane region" description="Helical" evidence="5">
    <location>
        <begin position="177"/>
        <end position="195"/>
    </location>
</feature>
<dbReference type="Pfam" id="PF01925">
    <property type="entry name" value="TauE"/>
    <property type="match status" value="1"/>
</dbReference>
<feature type="signal peptide" evidence="6">
    <location>
        <begin position="1"/>
        <end position="17"/>
    </location>
</feature>